<dbReference type="STRING" id="1776384.GCA_900086585_02307"/>
<dbReference type="InterPro" id="IPR011032">
    <property type="entry name" value="GroES-like_sf"/>
</dbReference>
<dbReference type="PANTHER" id="PTHR43401">
    <property type="entry name" value="L-THREONINE 3-DEHYDROGENASE"/>
    <property type="match status" value="1"/>
</dbReference>
<dbReference type="AlphaFoldDB" id="A0A415E5R6"/>
<feature type="domain" description="Enoyl reductase (ER)" evidence="5">
    <location>
        <begin position="9"/>
        <end position="342"/>
    </location>
</feature>
<accession>A0A415E5R6</accession>
<organism evidence="6 7">
    <name type="scientific">Emergencia timonensis</name>
    <dbReference type="NCBI Taxonomy" id="1776384"/>
    <lineage>
        <taxon>Bacteria</taxon>
        <taxon>Bacillati</taxon>
        <taxon>Bacillota</taxon>
        <taxon>Clostridia</taxon>
        <taxon>Peptostreptococcales</taxon>
        <taxon>Anaerovoracaceae</taxon>
        <taxon>Emergencia</taxon>
    </lineage>
</organism>
<dbReference type="InterPro" id="IPR013154">
    <property type="entry name" value="ADH-like_N"/>
</dbReference>
<dbReference type="GO" id="GO:0016491">
    <property type="term" value="F:oxidoreductase activity"/>
    <property type="evidence" value="ECO:0007669"/>
    <property type="project" value="UniProtKB-KW"/>
</dbReference>
<dbReference type="InterPro" id="IPR050129">
    <property type="entry name" value="Zn_alcohol_dh"/>
</dbReference>
<reference evidence="6 7" key="1">
    <citation type="submission" date="2018-08" db="EMBL/GenBank/DDBJ databases">
        <title>A genome reference for cultivated species of the human gut microbiota.</title>
        <authorList>
            <person name="Zou Y."/>
            <person name="Xue W."/>
            <person name="Luo G."/>
        </authorList>
    </citation>
    <scope>NUCLEOTIDE SEQUENCE [LARGE SCALE GENOMIC DNA]</scope>
    <source>
        <strain evidence="6 7">AM07-24</strain>
    </source>
</reference>
<comment type="cofactor">
    <cofactor evidence="4">
        <name>Zn(2+)</name>
        <dbReference type="ChEBI" id="CHEBI:29105"/>
    </cofactor>
</comment>
<dbReference type="InterPro" id="IPR020843">
    <property type="entry name" value="ER"/>
</dbReference>
<evidence type="ECO:0000256" key="2">
    <source>
        <dbReference type="ARBA" id="ARBA00022833"/>
    </source>
</evidence>
<gene>
    <name evidence="6" type="ORF">DW099_00425</name>
</gene>
<dbReference type="EMBL" id="QRMS01000001">
    <property type="protein sequence ID" value="RHJ89078.1"/>
    <property type="molecule type" value="Genomic_DNA"/>
</dbReference>
<comment type="caution">
    <text evidence="6">The sequence shown here is derived from an EMBL/GenBank/DDBJ whole genome shotgun (WGS) entry which is preliminary data.</text>
</comment>
<dbReference type="SUPFAM" id="SSF51735">
    <property type="entry name" value="NAD(P)-binding Rossmann-fold domains"/>
    <property type="match status" value="1"/>
</dbReference>
<comment type="similarity">
    <text evidence="4">Belongs to the zinc-containing alcohol dehydrogenase family.</text>
</comment>
<evidence type="ECO:0000313" key="7">
    <source>
        <dbReference type="Proteomes" id="UP000284841"/>
    </source>
</evidence>
<evidence type="ECO:0000256" key="4">
    <source>
        <dbReference type="RuleBase" id="RU361277"/>
    </source>
</evidence>
<dbReference type="Gene3D" id="3.40.50.720">
    <property type="entry name" value="NAD(P)-binding Rossmann-like Domain"/>
    <property type="match status" value="1"/>
</dbReference>
<protein>
    <recommendedName>
        <fullName evidence="5">Enoyl reductase (ER) domain-containing protein</fullName>
    </recommendedName>
</protein>
<evidence type="ECO:0000256" key="1">
    <source>
        <dbReference type="ARBA" id="ARBA00022723"/>
    </source>
</evidence>
<dbReference type="InterPro" id="IPR002328">
    <property type="entry name" value="ADH_Zn_CS"/>
</dbReference>
<dbReference type="SMART" id="SM00829">
    <property type="entry name" value="PKS_ER"/>
    <property type="match status" value="1"/>
</dbReference>
<keyword evidence="2 4" id="KW-0862">Zinc</keyword>
<dbReference type="InterPro" id="IPR036291">
    <property type="entry name" value="NAD(P)-bd_dom_sf"/>
</dbReference>
<evidence type="ECO:0000256" key="3">
    <source>
        <dbReference type="ARBA" id="ARBA00023002"/>
    </source>
</evidence>
<dbReference type="Pfam" id="PF00107">
    <property type="entry name" value="ADH_zinc_N"/>
    <property type="match status" value="1"/>
</dbReference>
<keyword evidence="3" id="KW-0560">Oxidoreductase</keyword>
<dbReference type="InterPro" id="IPR013149">
    <property type="entry name" value="ADH-like_C"/>
</dbReference>
<keyword evidence="7" id="KW-1185">Reference proteome</keyword>
<dbReference type="GO" id="GO:0008270">
    <property type="term" value="F:zinc ion binding"/>
    <property type="evidence" value="ECO:0007669"/>
    <property type="project" value="InterPro"/>
</dbReference>
<dbReference type="PANTHER" id="PTHR43401:SF2">
    <property type="entry name" value="L-THREONINE 3-DEHYDROGENASE"/>
    <property type="match status" value="1"/>
</dbReference>
<dbReference type="OrthoDB" id="9769198at2"/>
<proteinExistence type="inferred from homology"/>
<name>A0A415E5R6_9FIRM</name>
<dbReference type="Proteomes" id="UP000284841">
    <property type="component" value="Unassembled WGS sequence"/>
</dbReference>
<dbReference type="PROSITE" id="PS00059">
    <property type="entry name" value="ADH_ZINC"/>
    <property type="match status" value="1"/>
</dbReference>
<sequence>MKALLYKKGGRANASICQVPDPIVAENQVLVRLMACGICTPADSGHDKGTSMLGEYPVVPGHEFAGIVEAVGSEVKHFKPGDRVAVDNGAPCGTCYFCQRAAFPFCENYKALGQSIDGGFAELVVSPETHVYRVPENVSMKAAALSELTGCAFHCIERCEIPYSGDVLIIGSGASGMLLAMLAKSSEAGTVTVIDSNQGKLDKIAAKGVNTVLVDREDYANHEKILMEQYPHGFDVIIDAAGDPALSERTFELLKPQGKFANYSFSNTEKKDITLNISLIARKELNYIGTTFQHHDFEKVLRAMSTGKVEPELIISRTYPLEDYFEALDENNRNEDLIKIIIEPNGCCDGK</sequence>
<dbReference type="Pfam" id="PF08240">
    <property type="entry name" value="ADH_N"/>
    <property type="match status" value="1"/>
</dbReference>
<dbReference type="Gene3D" id="3.90.180.10">
    <property type="entry name" value="Medium-chain alcohol dehydrogenases, catalytic domain"/>
    <property type="match status" value="1"/>
</dbReference>
<evidence type="ECO:0000313" key="6">
    <source>
        <dbReference type="EMBL" id="RHJ89078.1"/>
    </source>
</evidence>
<evidence type="ECO:0000259" key="5">
    <source>
        <dbReference type="SMART" id="SM00829"/>
    </source>
</evidence>
<keyword evidence="1 4" id="KW-0479">Metal-binding</keyword>
<dbReference type="SUPFAM" id="SSF50129">
    <property type="entry name" value="GroES-like"/>
    <property type="match status" value="1"/>
</dbReference>
<dbReference type="RefSeq" id="WP_118333138.1">
    <property type="nucleotide sequence ID" value="NZ_AP025567.1"/>
</dbReference>